<proteinExistence type="predicted"/>
<dbReference type="Proteomes" id="UP000278962">
    <property type="component" value="Unassembled WGS sequence"/>
</dbReference>
<name>A0A660L447_9ACTN</name>
<feature type="chain" id="PRO_5024840150" evidence="1">
    <location>
        <begin position="32"/>
        <end position="484"/>
    </location>
</feature>
<dbReference type="EMBL" id="RBIL01000002">
    <property type="protein sequence ID" value="RKQ86683.1"/>
    <property type="molecule type" value="Genomic_DNA"/>
</dbReference>
<keyword evidence="1" id="KW-0732">Signal</keyword>
<feature type="signal peptide" evidence="1">
    <location>
        <begin position="1"/>
        <end position="31"/>
    </location>
</feature>
<dbReference type="AlphaFoldDB" id="A0A660L447"/>
<reference evidence="2 3" key="1">
    <citation type="submission" date="2018-10" db="EMBL/GenBank/DDBJ databases">
        <title>Genomic Encyclopedia of Archaeal and Bacterial Type Strains, Phase II (KMG-II): from individual species to whole genera.</title>
        <authorList>
            <person name="Goeker M."/>
        </authorList>
    </citation>
    <scope>NUCLEOTIDE SEQUENCE [LARGE SCALE GENOMIC DNA]</scope>
    <source>
        <strain evidence="2 3">DSM 14954</strain>
    </source>
</reference>
<keyword evidence="3" id="KW-1185">Reference proteome</keyword>
<accession>A0A660L447</accession>
<evidence type="ECO:0000256" key="1">
    <source>
        <dbReference type="SAM" id="SignalP"/>
    </source>
</evidence>
<evidence type="ECO:0000313" key="3">
    <source>
        <dbReference type="Proteomes" id="UP000278962"/>
    </source>
</evidence>
<gene>
    <name evidence="2" type="ORF">C8N24_4698</name>
</gene>
<comment type="caution">
    <text evidence="2">The sequence shown here is derived from an EMBL/GenBank/DDBJ whole genome shotgun (WGS) entry which is preliminary data.</text>
</comment>
<sequence>MLRLLDSPVKSRLLICFALLLAALPPTAAQAVEPDGALIRSAANNNWTYRIVGGAPVRIFSCTPFNACEGRKDVPNLAGYAQFPKNGAMMRTDDGAVYRFAGGAPLWVTSCTYAPCTPRSEVNLDSLKDTAHVRAMPADGTVVRNVTDGGFYRFAGGAPLLVRCDMGPNCVGPPLTDGRSMAAMGTHPAGTARMRQYPANGTVVVNGDDNATYRFAGGAPLPVGPVTTAKQIIDARTFVQQGTATATLPHMKAFPDDNTFLTTGSAWWRVAGGAAVALTNCSVLANCAGAVAVDPGTISSNGAGRLLPVPRDGTVLRGVPSNVLWEIVSGQRRQTFVNVPGVSVDDGAIGLIPVPAGPAPVVLPPAFKPSISSGYKVFRRYTRFTSLKVGAAPAGSVVTVNCSGKRKGCPFKKQKYYKLKGSSLNVYARWFKKAKLKSGATVTVRVSSPAGERKQMVFKIRSRKLPVRTTRCAAAGGKLGKCAS</sequence>
<organism evidence="2 3">
    <name type="scientific">Solirubrobacter pauli</name>
    <dbReference type="NCBI Taxonomy" id="166793"/>
    <lineage>
        <taxon>Bacteria</taxon>
        <taxon>Bacillati</taxon>
        <taxon>Actinomycetota</taxon>
        <taxon>Thermoleophilia</taxon>
        <taxon>Solirubrobacterales</taxon>
        <taxon>Solirubrobacteraceae</taxon>
        <taxon>Solirubrobacter</taxon>
    </lineage>
</organism>
<protein>
    <submittedName>
        <fullName evidence="2">Uncharacterized protein</fullName>
    </submittedName>
</protein>
<evidence type="ECO:0000313" key="2">
    <source>
        <dbReference type="EMBL" id="RKQ86683.1"/>
    </source>
</evidence>